<dbReference type="Pfam" id="PF01850">
    <property type="entry name" value="PIN"/>
    <property type="match status" value="1"/>
</dbReference>
<dbReference type="EMBL" id="FOQD01000006">
    <property type="protein sequence ID" value="SFI15957.1"/>
    <property type="molecule type" value="Genomic_DNA"/>
</dbReference>
<dbReference type="STRING" id="1576369.SAMN05421753_10679"/>
<name>A0A1I3FXR5_9PLAN</name>
<evidence type="ECO:0000313" key="9">
    <source>
        <dbReference type="EMBL" id="SFI15957.1"/>
    </source>
</evidence>
<comment type="similarity">
    <text evidence="7">Belongs to the PINc/VapC protein family.</text>
</comment>
<dbReference type="SUPFAM" id="SSF88723">
    <property type="entry name" value="PIN domain-like"/>
    <property type="match status" value="1"/>
</dbReference>
<keyword evidence="10" id="KW-1185">Reference proteome</keyword>
<organism evidence="9 10">
    <name type="scientific">Planctomicrobium piriforme</name>
    <dbReference type="NCBI Taxonomy" id="1576369"/>
    <lineage>
        <taxon>Bacteria</taxon>
        <taxon>Pseudomonadati</taxon>
        <taxon>Planctomycetota</taxon>
        <taxon>Planctomycetia</taxon>
        <taxon>Planctomycetales</taxon>
        <taxon>Planctomycetaceae</taxon>
        <taxon>Planctomicrobium</taxon>
    </lineage>
</organism>
<dbReference type="CDD" id="cd09881">
    <property type="entry name" value="PIN_VapC4-5_FitB-like"/>
    <property type="match status" value="1"/>
</dbReference>
<sequence>MTYLLDTDHISILGRTQGPLHRALVARLAAVPESEIGFPIISYHEQLLGCHKFIQAARTPDQMVRGYELLEDLRRLFATAQIVPFDAAAAAECSRHSPGRLRVGTMDLRIASIAIAHGLTLLTRNSADFSRIPGLLHEDWTAP</sequence>
<dbReference type="RefSeq" id="WP_092049451.1">
    <property type="nucleotide sequence ID" value="NZ_FOQD01000006.1"/>
</dbReference>
<gene>
    <name evidence="9" type="ORF">SAMN05421753_10679</name>
</gene>
<keyword evidence="4" id="KW-0479">Metal-binding</keyword>
<evidence type="ECO:0000256" key="7">
    <source>
        <dbReference type="ARBA" id="ARBA00038093"/>
    </source>
</evidence>
<feature type="domain" description="PIN" evidence="8">
    <location>
        <begin position="4"/>
        <end position="134"/>
    </location>
</feature>
<evidence type="ECO:0000256" key="2">
    <source>
        <dbReference type="ARBA" id="ARBA00022649"/>
    </source>
</evidence>
<dbReference type="AlphaFoldDB" id="A0A1I3FXR5"/>
<accession>A0A1I3FXR5</accession>
<dbReference type="GO" id="GO:0046872">
    <property type="term" value="F:metal ion binding"/>
    <property type="evidence" value="ECO:0007669"/>
    <property type="project" value="UniProtKB-KW"/>
</dbReference>
<keyword evidence="3" id="KW-0540">Nuclease</keyword>
<keyword evidence="2" id="KW-1277">Toxin-antitoxin system</keyword>
<comment type="cofactor">
    <cofactor evidence="1">
        <name>Mg(2+)</name>
        <dbReference type="ChEBI" id="CHEBI:18420"/>
    </cofactor>
</comment>
<proteinExistence type="inferred from homology"/>
<dbReference type="InterPro" id="IPR050556">
    <property type="entry name" value="Type_II_TA_system_RNase"/>
</dbReference>
<protein>
    <submittedName>
        <fullName evidence="9">tRNA(fMet)-specific endonuclease VapC</fullName>
    </submittedName>
</protein>
<dbReference type="GO" id="GO:0016787">
    <property type="term" value="F:hydrolase activity"/>
    <property type="evidence" value="ECO:0007669"/>
    <property type="project" value="UniProtKB-KW"/>
</dbReference>
<dbReference type="GO" id="GO:0004519">
    <property type="term" value="F:endonuclease activity"/>
    <property type="evidence" value="ECO:0007669"/>
    <property type="project" value="UniProtKB-KW"/>
</dbReference>
<dbReference type="InterPro" id="IPR002716">
    <property type="entry name" value="PIN_dom"/>
</dbReference>
<reference evidence="10" key="1">
    <citation type="submission" date="2016-10" db="EMBL/GenBank/DDBJ databases">
        <authorList>
            <person name="Varghese N."/>
            <person name="Submissions S."/>
        </authorList>
    </citation>
    <scope>NUCLEOTIDE SEQUENCE [LARGE SCALE GENOMIC DNA]</scope>
    <source>
        <strain evidence="10">DSM 26348</strain>
    </source>
</reference>
<keyword evidence="5" id="KW-0378">Hydrolase</keyword>
<dbReference type="Proteomes" id="UP000199518">
    <property type="component" value="Unassembled WGS sequence"/>
</dbReference>
<dbReference type="Gene3D" id="3.40.50.1010">
    <property type="entry name" value="5'-nuclease"/>
    <property type="match status" value="1"/>
</dbReference>
<dbReference type="PANTHER" id="PTHR33653:SF1">
    <property type="entry name" value="RIBONUCLEASE VAPC2"/>
    <property type="match status" value="1"/>
</dbReference>
<dbReference type="OrthoDB" id="287714at2"/>
<evidence type="ECO:0000259" key="8">
    <source>
        <dbReference type="Pfam" id="PF01850"/>
    </source>
</evidence>
<evidence type="ECO:0000256" key="6">
    <source>
        <dbReference type="ARBA" id="ARBA00022842"/>
    </source>
</evidence>
<evidence type="ECO:0000256" key="4">
    <source>
        <dbReference type="ARBA" id="ARBA00022723"/>
    </source>
</evidence>
<keyword evidence="6" id="KW-0460">Magnesium</keyword>
<dbReference type="InterPro" id="IPR029060">
    <property type="entry name" value="PIN-like_dom_sf"/>
</dbReference>
<evidence type="ECO:0000313" key="10">
    <source>
        <dbReference type="Proteomes" id="UP000199518"/>
    </source>
</evidence>
<keyword evidence="9" id="KW-0255">Endonuclease</keyword>
<dbReference type="PANTHER" id="PTHR33653">
    <property type="entry name" value="RIBONUCLEASE VAPC2"/>
    <property type="match status" value="1"/>
</dbReference>
<evidence type="ECO:0000256" key="3">
    <source>
        <dbReference type="ARBA" id="ARBA00022722"/>
    </source>
</evidence>
<evidence type="ECO:0000256" key="1">
    <source>
        <dbReference type="ARBA" id="ARBA00001946"/>
    </source>
</evidence>
<evidence type="ECO:0000256" key="5">
    <source>
        <dbReference type="ARBA" id="ARBA00022801"/>
    </source>
</evidence>